<feature type="signal peptide" evidence="1">
    <location>
        <begin position="1"/>
        <end position="20"/>
    </location>
</feature>
<dbReference type="EMBL" id="WWCU01000069">
    <property type="protein sequence ID" value="MYN11345.1"/>
    <property type="molecule type" value="Genomic_DNA"/>
</dbReference>
<name>A0A7X4HJJ7_9BURK</name>
<keyword evidence="1" id="KW-0732">Signal</keyword>
<dbReference type="RefSeq" id="WP_161075611.1">
    <property type="nucleotide sequence ID" value="NZ_CP086370.1"/>
</dbReference>
<dbReference type="AlphaFoldDB" id="A0A7X4HJJ7"/>
<reference evidence="2 3" key="1">
    <citation type="submission" date="2019-12" db="EMBL/GenBank/DDBJ databases">
        <title>Novel species isolated from a subtropical stream in China.</title>
        <authorList>
            <person name="Lu H."/>
        </authorList>
    </citation>
    <scope>NUCLEOTIDE SEQUENCE [LARGE SCALE GENOMIC DNA]</scope>
    <source>
        <strain evidence="2 3">FT127W</strain>
    </source>
</reference>
<feature type="chain" id="PRO_5031574356" description="DUF4142 domain-containing protein" evidence="1">
    <location>
        <begin position="21"/>
        <end position="217"/>
    </location>
</feature>
<gene>
    <name evidence="2" type="ORF">GTP77_28950</name>
</gene>
<protein>
    <recommendedName>
        <fullName evidence="4">DUF4142 domain-containing protein</fullName>
    </recommendedName>
</protein>
<keyword evidence="3" id="KW-1185">Reference proteome</keyword>
<proteinExistence type="predicted"/>
<sequence>MKVQAAAAALILGTSMAAHAQLGGLSLPGASKSAPSASVDVDGFLKNAMTAELLMRGSLDQLVASLASKEELAQIDALKKVASEKTDSKEKAVSEQAIIQSQTALLNTKDFDKIANEDAKKMDAKQKQKLAGAAYNFMLAALKDKELIGQSQSVISGLSGNPANLGKLGTVKDTAGSLKTQLELASSLATKVPKVFTAVGVKNPPAKASDAPVAIAD</sequence>
<comment type="caution">
    <text evidence="2">The sequence shown here is derived from an EMBL/GenBank/DDBJ whole genome shotgun (WGS) entry which is preliminary data.</text>
</comment>
<accession>A0A7X4HJJ7</accession>
<evidence type="ECO:0000256" key="1">
    <source>
        <dbReference type="SAM" id="SignalP"/>
    </source>
</evidence>
<evidence type="ECO:0008006" key="4">
    <source>
        <dbReference type="Google" id="ProtNLM"/>
    </source>
</evidence>
<dbReference type="Proteomes" id="UP000450676">
    <property type="component" value="Unassembled WGS sequence"/>
</dbReference>
<evidence type="ECO:0000313" key="3">
    <source>
        <dbReference type="Proteomes" id="UP000450676"/>
    </source>
</evidence>
<organism evidence="2 3">
    <name type="scientific">Pseudoduganella aquatica</name>
    <dbReference type="NCBI Taxonomy" id="2660641"/>
    <lineage>
        <taxon>Bacteria</taxon>
        <taxon>Pseudomonadati</taxon>
        <taxon>Pseudomonadota</taxon>
        <taxon>Betaproteobacteria</taxon>
        <taxon>Burkholderiales</taxon>
        <taxon>Oxalobacteraceae</taxon>
        <taxon>Telluria group</taxon>
        <taxon>Pseudoduganella</taxon>
    </lineage>
</organism>
<evidence type="ECO:0000313" key="2">
    <source>
        <dbReference type="EMBL" id="MYN11345.1"/>
    </source>
</evidence>